<reference evidence="3" key="2">
    <citation type="submission" date="2020-05" db="UniProtKB">
        <authorList>
            <consortium name="EnsemblMetazoa"/>
        </authorList>
    </citation>
    <scope>IDENTIFICATION</scope>
    <source>
        <strain evidence="3">FAR1</strain>
    </source>
</reference>
<dbReference type="Proteomes" id="UP000075886">
    <property type="component" value="Unassembled WGS sequence"/>
</dbReference>
<keyword evidence="2" id="KW-1133">Transmembrane helix</keyword>
<feature type="transmembrane region" description="Helical" evidence="2">
    <location>
        <begin position="140"/>
        <end position="160"/>
    </location>
</feature>
<proteinExistence type="predicted"/>
<reference evidence="4" key="1">
    <citation type="submission" date="2014-01" db="EMBL/GenBank/DDBJ databases">
        <title>The Genome Sequence of Anopheles farauti FAR1 (V2).</title>
        <authorList>
            <consortium name="The Broad Institute Genomics Platform"/>
            <person name="Neafsey D.E."/>
            <person name="Besansky N."/>
            <person name="Howell P."/>
            <person name="Walton C."/>
            <person name="Young S.K."/>
            <person name="Zeng Q."/>
            <person name="Gargeya S."/>
            <person name="Fitzgerald M."/>
            <person name="Haas B."/>
            <person name="Abouelleil A."/>
            <person name="Allen A.W."/>
            <person name="Alvarado L."/>
            <person name="Arachchi H.M."/>
            <person name="Berlin A.M."/>
            <person name="Chapman S.B."/>
            <person name="Gainer-Dewar J."/>
            <person name="Goldberg J."/>
            <person name="Griggs A."/>
            <person name="Gujja S."/>
            <person name="Hansen M."/>
            <person name="Howarth C."/>
            <person name="Imamovic A."/>
            <person name="Ireland A."/>
            <person name="Larimer J."/>
            <person name="McCowan C."/>
            <person name="Murphy C."/>
            <person name="Pearson M."/>
            <person name="Poon T.W."/>
            <person name="Priest M."/>
            <person name="Roberts A."/>
            <person name="Saif S."/>
            <person name="Shea T."/>
            <person name="Sisk P."/>
            <person name="Sykes S."/>
            <person name="Wortman J."/>
            <person name="Nusbaum C."/>
            <person name="Birren B."/>
        </authorList>
    </citation>
    <scope>NUCLEOTIDE SEQUENCE [LARGE SCALE GENOMIC DNA]</scope>
    <source>
        <strain evidence="4">FAR1</strain>
    </source>
</reference>
<accession>A0A182QAS5</accession>
<keyword evidence="2" id="KW-0812">Transmembrane</keyword>
<dbReference type="VEuPathDB" id="VectorBase:AFAF006456"/>
<dbReference type="EMBL" id="AXCN02001464">
    <property type="status" value="NOT_ANNOTATED_CDS"/>
    <property type="molecule type" value="Genomic_DNA"/>
</dbReference>
<protein>
    <submittedName>
        <fullName evidence="3">Uncharacterized protein</fullName>
    </submittedName>
</protein>
<evidence type="ECO:0000313" key="3">
    <source>
        <dbReference type="EnsemblMetazoa" id="AFAF006456-PA"/>
    </source>
</evidence>
<name>A0A182QAS5_9DIPT</name>
<evidence type="ECO:0000313" key="4">
    <source>
        <dbReference type="Proteomes" id="UP000075886"/>
    </source>
</evidence>
<dbReference type="EnsemblMetazoa" id="AFAF006456-RA">
    <property type="protein sequence ID" value="AFAF006456-PA"/>
    <property type="gene ID" value="AFAF006456"/>
</dbReference>
<evidence type="ECO:0000256" key="2">
    <source>
        <dbReference type="SAM" id="Phobius"/>
    </source>
</evidence>
<feature type="region of interest" description="Disordered" evidence="1">
    <location>
        <begin position="53"/>
        <end position="89"/>
    </location>
</feature>
<keyword evidence="4" id="KW-1185">Reference proteome</keyword>
<evidence type="ECO:0000256" key="1">
    <source>
        <dbReference type="SAM" id="MobiDB-lite"/>
    </source>
</evidence>
<keyword evidence="2" id="KW-0472">Membrane</keyword>
<dbReference type="AlphaFoldDB" id="A0A182QAS5"/>
<sequence>MGRTRPPEPTCGRRSLAEVTNRVEFTSMFMRCLHANSHAATGRAGGQDLVLEHHHSSQQHQQKLTPCKRSADAGAPSASEDGDRKPFPSSIEPIVVFRLPVSRRSTHAKHHRNNHNRIRLTKAASRTSPHAGKDAILGRILKLLLLLLVVMVVLVGHLFADGVPFFLLAHATTEPSVTYCSLAAIIRGLLLCAEPDEKTIELTYHLSRS</sequence>
<organism evidence="3 4">
    <name type="scientific">Anopheles farauti</name>
    <dbReference type="NCBI Taxonomy" id="69004"/>
    <lineage>
        <taxon>Eukaryota</taxon>
        <taxon>Metazoa</taxon>
        <taxon>Ecdysozoa</taxon>
        <taxon>Arthropoda</taxon>
        <taxon>Hexapoda</taxon>
        <taxon>Insecta</taxon>
        <taxon>Pterygota</taxon>
        <taxon>Neoptera</taxon>
        <taxon>Endopterygota</taxon>
        <taxon>Diptera</taxon>
        <taxon>Nematocera</taxon>
        <taxon>Culicoidea</taxon>
        <taxon>Culicidae</taxon>
        <taxon>Anophelinae</taxon>
        <taxon>Anopheles</taxon>
    </lineage>
</organism>